<evidence type="ECO:0008006" key="4">
    <source>
        <dbReference type="Google" id="ProtNLM"/>
    </source>
</evidence>
<feature type="transmembrane region" description="Helical" evidence="1">
    <location>
        <begin position="6"/>
        <end position="28"/>
    </location>
</feature>
<dbReference type="Proteomes" id="UP000745663">
    <property type="component" value="Unassembled WGS sequence"/>
</dbReference>
<keyword evidence="1" id="KW-0812">Transmembrane</keyword>
<keyword evidence="1" id="KW-0472">Membrane</keyword>
<reference evidence="2 3" key="1">
    <citation type="submission" date="2020-08" db="EMBL/GenBank/DDBJ databases">
        <title>Description of novel Pseudomonas species.</title>
        <authorList>
            <person name="Duman M."/>
            <person name="Mulet M."/>
            <person name="Altun S."/>
            <person name="Saticioglu I.B."/>
            <person name="Lalucat J."/>
            <person name="Garcia-Valdes E."/>
        </authorList>
    </citation>
    <scope>NUCLEOTIDE SEQUENCE [LARGE SCALE GENOMIC DNA]</scope>
    <source>
        <strain evidence="2 3">P66</strain>
    </source>
</reference>
<keyword evidence="3" id="KW-1185">Reference proteome</keyword>
<feature type="transmembrane region" description="Helical" evidence="1">
    <location>
        <begin position="108"/>
        <end position="127"/>
    </location>
</feature>
<protein>
    <recommendedName>
        <fullName evidence="4">Transmembrane protein</fullName>
    </recommendedName>
</protein>
<evidence type="ECO:0000313" key="3">
    <source>
        <dbReference type="Proteomes" id="UP000745663"/>
    </source>
</evidence>
<comment type="caution">
    <text evidence="2">The sequence shown here is derived from an EMBL/GenBank/DDBJ whole genome shotgun (WGS) entry which is preliminary data.</text>
</comment>
<feature type="transmembrane region" description="Helical" evidence="1">
    <location>
        <begin position="40"/>
        <end position="60"/>
    </location>
</feature>
<organism evidence="2 3">
    <name type="scientific">Pseudomonas arcuscaelestis</name>
    <dbReference type="NCBI Taxonomy" id="2710591"/>
    <lineage>
        <taxon>Bacteria</taxon>
        <taxon>Pseudomonadati</taxon>
        <taxon>Pseudomonadota</taxon>
        <taxon>Gammaproteobacteria</taxon>
        <taxon>Pseudomonadales</taxon>
        <taxon>Pseudomonadaceae</taxon>
        <taxon>Pseudomonas</taxon>
    </lineage>
</organism>
<sequence length="150" mass="15675">MTEPLLRLAYFAIGIYTFASALMTSAILGRTGTLSAVEKLSIGSIWVSFVACVLIVTWASKAAAANPGQKMAESLLRVSYLTIGLFFGTCAVASTMALTASNTAMQDWFCVGGLWFAFVTFCGIMAVSGQAGQKTHEATAAGMSPDVHSA</sequence>
<name>A0ABS2BZ45_9PSED</name>
<accession>A0ABS2BZ45</accession>
<evidence type="ECO:0000256" key="1">
    <source>
        <dbReference type="SAM" id="Phobius"/>
    </source>
</evidence>
<dbReference type="RefSeq" id="WP_203584813.1">
    <property type="nucleotide sequence ID" value="NZ_JACOPV010000009.1"/>
</dbReference>
<dbReference type="EMBL" id="JACOPV010000009">
    <property type="protein sequence ID" value="MBM5458891.1"/>
    <property type="molecule type" value="Genomic_DNA"/>
</dbReference>
<feature type="transmembrane region" description="Helical" evidence="1">
    <location>
        <begin position="80"/>
        <end position="101"/>
    </location>
</feature>
<evidence type="ECO:0000313" key="2">
    <source>
        <dbReference type="EMBL" id="MBM5458891.1"/>
    </source>
</evidence>
<proteinExistence type="predicted"/>
<keyword evidence="1" id="KW-1133">Transmembrane helix</keyword>
<gene>
    <name evidence="2" type="ORF">H8F21_15095</name>
</gene>